<dbReference type="AlphaFoldDB" id="A0AAW3P8I6"/>
<name>A0AAW3P8I6_9BURK</name>
<feature type="signal peptide" evidence="1">
    <location>
        <begin position="1"/>
        <end position="23"/>
    </location>
</feature>
<sequence>MKKNIVHTSIAVLTFALAAPAFATTAADNVARSARPVQLDVPSPECSAYSGRLIASGAPMSGETVLKSVGTALLGSALGFVGGYQGSVPNPCRHAGL</sequence>
<feature type="chain" id="PRO_5043946627" description="Lipoprotein" evidence="1">
    <location>
        <begin position="24"/>
        <end position="97"/>
    </location>
</feature>
<reference evidence="2 3" key="1">
    <citation type="submission" date="2015-11" db="EMBL/GenBank/DDBJ databases">
        <title>Expanding the genomic diversity of Burkholderia species for the development of highly accurate diagnostics.</title>
        <authorList>
            <person name="Sahl J."/>
            <person name="Keim P."/>
            <person name="Wagner D."/>
        </authorList>
    </citation>
    <scope>NUCLEOTIDE SEQUENCE [LARGE SCALE GENOMIC DNA]</scope>
    <source>
        <strain evidence="2 3">MSMB378WGS</strain>
    </source>
</reference>
<proteinExistence type="predicted"/>
<accession>A0AAW3P8I6</accession>
<dbReference type="Proteomes" id="UP000063236">
    <property type="component" value="Unassembled WGS sequence"/>
</dbReference>
<gene>
    <name evidence="2" type="ORF">WL88_27325</name>
</gene>
<evidence type="ECO:0008006" key="4">
    <source>
        <dbReference type="Google" id="ProtNLM"/>
    </source>
</evidence>
<evidence type="ECO:0000256" key="1">
    <source>
        <dbReference type="SAM" id="SignalP"/>
    </source>
</evidence>
<dbReference type="EMBL" id="LPJV01000060">
    <property type="protein sequence ID" value="KWF45782.1"/>
    <property type="molecule type" value="Genomic_DNA"/>
</dbReference>
<comment type="caution">
    <text evidence="2">The sequence shown here is derived from an EMBL/GenBank/DDBJ whole genome shotgun (WGS) entry which is preliminary data.</text>
</comment>
<organism evidence="2 3">
    <name type="scientific">Burkholderia diffusa</name>
    <dbReference type="NCBI Taxonomy" id="488732"/>
    <lineage>
        <taxon>Bacteria</taxon>
        <taxon>Pseudomonadati</taxon>
        <taxon>Pseudomonadota</taxon>
        <taxon>Betaproteobacteria</taxon>
        <taxon>Burkholderiales</taxon>
        <taxon>Burkholderiaceae</taxon>
        <taxon>Burkholderia</taxon>
        <taxon>Burkholderia cepacia complex</taxon>
    </lineage>
</organism>
<evidence type="ECO:0000313" key="2">
    <source>
        <dbReference type="EMBL" id="KWF45782.1"/>
    </source>
</evidence>
<keyword evidence="1" id="KW-0732">Signal</keyword>
<dbReference type="RefSeq" id="WP_059511109.1">
    <property type="nucleotide sequence ID" value="NZ_LOYB01000045.1"/>
</dbReference>
<evidence type="ECO:0000313" key="3">
    <source>
        <dbReference type="Proteomes" id="UP000063236"/>
    </source>
</evidence>
<protein>
    <recommendedName>
        <fullName evidence="4">Lipoprotein</fullName>
    </recommendedName>
</protein>